<protein>
    <submittedName>
        <fullName evidence="1">Uncharacterized protein</fullName>
    </submittedName>
</protein>
<accession>A0A8J7E0G0</accession>
<gene>
    <name evidence="1" type="ORF">IQ249_25030</name>
</gene>
<dbReference type="EMBL" id="JADEWZ010000082">
    <property type="protein sequence ID" value="MBE9119124.1"/>
    <property type="molecule type" value="Genomic_DNA"/>
</dbReference>
<name>A0A8J7E0G0_9CYAN</name>
<evidence type="ECO:0000313" key="2">
    <source>
        <dbReference type="Proteomes" id="UP000654482"/>
    </source>
</evidence>
<sequence length="100" mass="10819">MTDPIKVQRATVTIGSIEVDGFQLPDGSYRMSVTQAAETIGLGVQNASDFSRSKAIKPLLGEGYTPQTCQLPISERENANHFRATPVISCYLRALSCNSV</sequence>
<dbReference type="Proteomes" id="UP000654482">
    <property type="component" value="Unassembled WGS sequence"/>
</dbReference>
<proteinExistence type="predicted"/>
<evidence type="ECO:0000313" key="1">
    <source>
        <dbReference type="EMBL" id="MBE9119124.1"/>
    </source>
</evidence>
<reference evidence="1" key="1">
    <citation type="submission" date="2020-10" db="EMBL/GenBank/DDBJ databases">
        <authorList>
            <person name="Castelo-Branco R."/>
            <person name="Eusebio N."/>
            <person name="Adriana R."/>
            <person name="Vieira A."/>
            <person name="Brugerolle De Fraissinette N."/>
            <person name="Rezende De Castro R."/>
            <person name="Schneider M.P."/>
            <person name="Vasconcelos V."/>
            <person name="Leao P.N."/>
        </authorList>
    </citation>
    <scope>NUCLEOTIDE SEQUENCE</scope>
    <source>
        <strain evidence="1">LEGE 07157</strain>
    </source>
</reference>
<dbReference type="RefSeq" id="WP_194032217.1">
    <property type="nucleotide sequence ID" value="NZ_JADEWZ010000082.1"/>
</dbReference>
<organism evidence="1 2">
    <name type="scientific">Lusitaniella coriacea LEGE 07157</name>
    <dbReference type="NCBI Taxonomy" id="945747"/>
    <lineage>
        <taxon>Bacteria</taxon>
        <taxon>Bacillati</taxon>
        <taxon>Cyanobacteriota</taxon>
        <taxon>Cyanophyceae</taxon>
        <taxon>Spirulinales</taxon>
        <taxon>Lusitaniellaceae</taxon>
        <taxon>Lusitaniella</taxon>
    </lineage>
</organism>
<keyword evidence="2" id="KW-1185">Reference proteome</keyword>
<dbReference type="AlphaFoldDB" id="A0A8J7E0G0"/>
<comment type="caution">
    <text evidence="1">The sequence shown here is derived from an EMBL/GenBank/DDBJ whole genome shotgun (WGS) entry which is preliminary data.</text>
</comment>